<dbReference type="GO" id="GO:0016705">
    <property type="term" value="F:oxidoreductase activity, acting on paired donors, with incorporation or reduction of molecular oxygen"/>
    <property type="evidence" value="ECO:0007669"/>
    <property type="project" value="InterPro"/>
</dbReference>
<dbReference type="GO" id="GO:0045436">
    <property type="term" value="F:lycopene beta cyclase activity"/>
    <property type="evidence" value="ECO:0007669"/>
    <property type="project" value="InterPro"/>
</dbReference>
<dbReference type="NCBIfam" id="TIGR01789">
    <property type="entry name" value="lycopene_cycl"/>
    <property type="match status" value="1"/>
</dbReference>
<evidence type="ECO:0000313" key="2">
    <source>
        <dbReference type="EMBL" id="KLI62981.1"/>
    </source>
</evidence>
<comment type="similarity">
    <text evidence="1">Belongs to the lycopene cyclase family.</text>
</comment>
<dbReference type="Gene3D" id="3.50.50.60">
    <property type="entry name" value="FAD/NAD(P)-binding domain"/>
    <property type="match status" value="1"/>
</dbReference>
<dbReference type="GO" id="GO:0016117">
    <property type="term" value="P:carotenoid biosynthetic process"/>
    <property type="evidence" value="ECO:0007669"/>
    <property type="project" value="InterPro"/>
</dbReference>
<dbReference type="STRING" id="874156.GCA_001021555_02717"/>
<dbReference type="SUPFAM" id="SSF51905">
    <property type="entry name" value="FAD/NAD(P)-binding domain"/>
    <property type="match status" value="1"/>
</dbReference>
<evidence type="ECO:0008006" key="4">
    <source>
        <dbReference type="Google" id="ProtNLM"/>
    </source>
</evidence>
<protein>
    <recommendedName>
        <fullName evidence="4">Lycopene cyclase</fullName>
    </recommendedName>
</protein>
<dbReference type="Proteomes" id="UP000053455">
    <property type="component" value="Unassembled WGS sequence"/>
</dbReference>
<reference evidence="2 3" key="1">
    <citation type="submission" date="2015-04" db="EMBL/GenBank/DDBJ databases">
        <title>The draft genome sequence of Erythrobacter marinus HWDM-33.</title>
        <authorList>
            <person name="Zhuang L."/>
            <person name="Liu Y."/>
            <person name="Shao Z."/>
        </authorList>
    </citation>
    <scope>NUCLEOTIDE SEQUENCE [LARGE SCALE GENOMIC DNA]</scope>
    <source>
        <strain evidence="2 3">HWDM-33</strain>
    </source>
</reference>
<accession>A0A0H0XLU6</accession>
<dbReference type="RefSeq" id="WP_047094502.1">
    <property type="nucleotide sequence ID" value="NZ_LBHU01000004.1"/>
</dbReference>
<evidence type="ECO:0000256" key="1">
    <source>
        <dbReference type="ARBA" id="ARBA00006599"/>
    </source>
</evidence>
<name>A0A0H0XLU6_9SPHN</name>
<gene>
    <name evidence="2" type="ORF">AAV99_13160</name>
</gene>
<comment type="caution">
    <text evidence="2">The sequence shown here is derived from an EMBL/GenBank/DDBJ whole genome shotgun (WGS) entry which is preliminary data.</text>
</comment>
<evidence type="ECO:0000313" key="3">
    <source>
        <dbReference type="Proteomes" id="UP000053455"/>
    </source>
</evidence>
<dbReference type="InterPro" id="IPR036188">
    <property type="entry name" value="FAD/NAD-bd_sf"/>
</dbReference>
<dbReference type="AlphaFoldDB" id="A0A0H0XLU6"/>
<keyword evidence="3" id="KW-1185">Reference proteome</keyword>
<dbReference type="NCBIfam" id="TIGR01790">
    <property type="entry name" value="carotene-cycl"/>
    <property type="match status" value="1"/>
</dbReference>
<proteinExistence type="inferred from homology"/>
<dbReference type="Pfam" id="PF05834">
    <property type="entry name" value="Lycopene_cycl"/>
    <property type="match status" value="1"/>
</dbReference>
<organism evidence="2 3">
    <name type="scientific">Aurantiacibacter marinus</name>
    <dbReference type="NCBI Taxonomy" id="874156"/>
    <lineage>
        <taxon>Bacteria</taxon>
        <taxon>Pseudomonadati</taxon>
        <taxon>Pseudomonadota</taxon>
        <taxon>Alphaproteobacteria</taxon>
        <taxon>Sphingomonadales</taxon>
        <taxon>Erythrobacteraceae</taxon>
        <taxon>Aurantiacibacter</taxon>
    </lineage>
</organism>
<sequence length="404" mass="43690">MNGRDCDIAIVGGGLSGGLIALALARHRPDLSVRLIESGGAPGGNHRWSWFATDLDAAGQELMSRFRKTEWDDGYEIRFPNLSRNLDAGYRSLTSEDFAATLARELDDGAILTGRDASVVEAKSVTFTDGTTLTAHKVIDCRGYTSTADLNGGWQVFMGRHVRTAEPHGFTRPIIMDATVDQVAPSGNGGAYRFVYVLPLGSHDVFVEDTYYADRPELDRSALSGRIDQYCHQAGIAGEPVSFETGVLPVITGGDFAAFQAAHRTPGVAVAGGRGGFVHPLTSYTLPIAVEVALAVAEDADLPGEQLAAKLEAHARKVWKSMGFYRALGRMLFNGAPPAIRYRIFERFYGLPEPLVERFYAGKSTLMDRLRVLTGKPPIPIHRGISALLSTSPRLNAAHSKDNS</sequence>
<dbReference type="InterPro" id="IPR010108">
    <property type="entry name" value="Lycopene_cyclase_b/e"/>
</dbReference>
<dbReference type="OrthoDB" id="5793379at2"/>
<dbReference type="EMBL" id="LBHU01000004">
    <property type="protein sequence ID" value="KLI62981.1"/>
    <property type="molecule type" value="Genomic_DNA"/>
</dbReference>
<dbReference type="InterPro" id="IPR008461">
    <property type="entry name" value="CrtY"/>
</dbReference>
<dbReference type="PATRIC" id="fig|874156.12.peg.2717"/>